<feature type="active site" description="Acyl-thioester intermediate" evidence="15 16">
    <location>
        <position position="140"/>
    </location>
</feature>
<dbReference type="EMBL" id="QNRT01000002">
    <property type="protein sequence ID" value="RBP50979.1"/>
    <property type="molecule type" value="Genomic_DNA"/>
</dbReference>
<evidence type="ECO:0000256" key="11">
    <source>
        <dbReference type="ARBA" id="ARBA00023002"/>
    </source>
</evidence>
<dbReference type="Gene3D" id="3.30.360.10">
    <property type="entry name" value="Dihydrodipicolinate Reductase, domain 2"/>
    <property type="match status" value="1"/>
</dbReference>
<comment type="pathway">
    <text evidence="2 15">Amino-acid biosynthesis; L-lysine biosynthesis via DAP pathway; (S)-tetrahydrodipicolinate from L-aspartate: step 2/4.</text>
</comment>
<dbReference type="InterPro" id="IPR012280">
    <property type="entry name" value="Semialdhyde_DH_dimer_dom"/>
</dbReference>
<sequence length="348" mass="37929">MSASNSNNSPKLYNVAIVGATGAVGETLIDVLEARDFPVKELFLLASERSAGATRKFKGKNIRVEDLATFDFSKADIGLFSAGGSISAEFAPRAAAAGCVVIDNTSHFRYDDDKPLVVPEVNPEAIAQYRDTNIIANPNCSTIQMLVALKPIHDAVGIERINVCTYQAVSGTGKPAMEELASQTAALLNGKTVETEVYPQQIAFNVLPQIDVFMENGYTKEEMKMVWETKKILGDDRIEVNPTAVRVPVFYGHSEALHIETREKISVEQATELLRNFDGIVVVDDRQDGGYPTAVKHASGTDPVYVGRIREDISHPRGLNLWVVADNVRKGAATNSVQIAECLVKDYL</sequence>
<keyword evidence="7 15" id="KW-0028">Amino-acid biosynthesis</keyword>
<dbReference type="GO" id="GO:0019877">
    <property type="term" value="P:diaminopimelate biosynthetic process"/>
    <property type="evidence" value="ECO:0007669"/>
    <property type="project" value="UniProtKB-UniRule"/>
</dbReference>
<comment type="function">
    <text evidence="15">Catalyzes the NADPH-dependent formation of L-aspartate-semialdehyde (L-ASA) by the reductive dephosphorylation of L-aspartyl-4-phosphate.</text>
</comment>
<evidence type="ECO:0000313" key="19">
    <source>
        <dbReference type="Proteomes" id="UP000253083"/>
    </source>
</evidence>
<accession>A0A395JKB2</accession>
<dbReference type="Proteomes" id="UP000253083">
    <property type="component" value="Unassembled WGS sequence"/>
</dbReference>
<keyword evidence="8 15" id="KW-0791">Threonine biosynthesis</keyword>
<dbReference type="PANTHER" id="PTHR46278:SF2">
    <property type="entry name" value="ASPARTATE-SEMIALDEHYDE DEHYDROGENASE"/>
    <property type="match status" value="1"/>
</dbReference>
<dbReference type="InterPro" id="IPR000534">
    <property type="entry name" value="Semialdehyde_DH_NAD-bd"/>
</dbReference>
<evidence type="ECO:0000259" key="17">
    <source>
        <dbReference type="SMART" id="SM00859"/>
    </source>
</evidence>
<keyword evidence="11 15" id="KW-0560">Oxidoreductase</keyword>
<dbReference type="GO" id="GO:0046983">
    <property type="term" value="F:protein dimerization activity"/>
    <property type="evidence" value="ECO:0007669"/>
    <property type="project" value="InterPro"/>
</dbReference>
<dbReference type="GO" id="GO:0009088">
    <property type="term" value="P:threonine biosynthetic process"/>
    <property type="evidence" value="ECO:0007669"/>
    <property type="project" value="UniProtKB-UniRule"/>
</dbReference>
<dbReference type="InterPro" id="IPR005986">
    <property type="entry name" value="Asp_semialdehyde_DH_beta"/>
</dbReference>
<keyword evidence="13 15" id="KW-0486">Methionine biosynthesis</keyword>
<dbReference type="FunCoup" id="A0A395JKB2">
    <property type="interactions" value="506"/>
</dbReference>
<evidence type="ECO:0000256" key="12">
    <source>
        <dbReference type="ARBA" id="ARBA00023154"/>
    </source>
</evidence>
<dbReference type="UniPathway" id="UPA00051">
    <property type="reaction ID" value="UER00464"/>
</dbReference>
<evidence type="ECO:0000256" key="1">
    <source>
        <dbReference type="ARBA" id="ARBA00005021"/>
    </source>
</evidence>
<keyword evidence="10 15" id="KW-0220">Diaminopimelate biosynthesis</keyword>
<feature type="binding site" evidence="15">
    <location>
        <position position="109"/>
    </location>
    <ligand>
        <name>phosphate</name>
        <dbReference type="ChEBI" id="CHEBI:43474"/>
    </ligand>
</feature>
<dbReference type="SUPFAM" id="SSF55347">
    <property type="entry name" value="Glyceraldehyde-3-phosphate dehydrogenase-like, C-terminal domain"/>
    <property type="match status" value="1"/>
</dbReference>
<dbReference type="NCBIfam" id="NF005957">
    <property type="entry name" value="PRK08040.1"/>
    <property type="match status" value="1"/>
</dbReference>
<feature type="binding site" evidence="15">
    <location>
        <position position="167"/>
    </location>
    <ligand>
        <name>substrate</name>
    </ligand>
</feature>
<evidence type="ECO:0000256" key="14">
    <source>
        <dbReference type="ARBA" id="ARBA00047891"/>
    </source>
</evidence>
<feature type="binding site" evidence="15">
    <location>
        <begin position="21"/>
        <end position="24"/>
    </location>
    <ligand>
        <name>NADP(+)</name>
        <dbReference type="ChEBI" id="CHEBI:58349"/>
    </ligand>
</feature>
<feature type="active site" description="Proton acceptor" evidence="15 16">
    <location>
        <position position="253"/>
    </location>
</feature>
<evidence type="ECO:0000256" key="4">
    <source>
        <dbReference type="ARBA" id="ARBA00010584"/>
    </source>
</evidence>
<reference evidence="18 19" key="1">
    <citation type="submission" date="2018-06" db="EMBL/GenBank/DDBJ databases">
        <title>Genomic Encyclopedia of Type Strains, Phase IV (KMG-IV): sequencing the most valuable type-strain genomes for metagenomic binning, comparative biology and taxonomic classification.</title>
        <authorList>
            <person name="Goeker M."/>
        </authorList>
    </citation>
    <scope>NUCLEOTIDE SEQUENCE [LARGE SCALE GENOMIC DNA]</scope>
    <source>
        <strain evidence="18 19">DSM 24032</strain>
    </source>
</reference>
<comment type="catalytic activity">
    <reaction evidence="14 15">
        <text>L-aspartate 4-semialdehyde + phosphate + NADP(+) = 4-phospho-L-aspartate + NADPH + H(+)</text>
        <dbReference type="Rhea" id="RHEA:24284"/>
        <dbReference type="ChEBI" id="CHEBI:15378"/>
        <dbReference type="ChEBI" id="CHEBI:43474"/>
        <dbReference type="ChEBI" id="CHEBI:57535"/>
        <dbReference type="ChEBI" id="CHEBI:57783"/>
        <dbReference type="ChEBI" id="CHEBI:58349"/>
        <dbReference type="ChEBI" id="CHEBI:537519"/>
        <dbReference type="EC" id="1.2.1.11"/>
    </reaction>
</comment>
<dbReference type="EC" id="1.2.1.11" evidence="6 15"/>
<keyword evidence="9 15" id="KW-0521">NADP</keyword>
<dbReference type="CDD" id="cd02316">
    <property type="entry name" value="VcASADH2_like_N"/>
    <property type="match status" value="1"/>
</dbReference>
<comment type="caution">
    <text evidence="15">Lacks conserved residue(s) required for the propagation of feature annotation.</text>
</comment>
<dbReference type="NCBIfam" id="NF004224">
    <property type="entry name" value="PRK05671.1"/>
    <property type="match status" value="1"/>
</dbReference>
<dbReference type="SMART" id="SM00859">
    <property type="entry name" value="Semialdhyde_dh"/>
    <property type="match status" value="1"/>
</dbReference>
<dbReference type="UniPathway" id="UPA00050">
    <property type="reaction ID" value="UER00463"/>
</dbReference>
<dbReference type="NCBIfam" id="TIGR01296">
    <property type="entry name" value="asd_B"/>
    <property type="match status" value="1"/>
</dbReference>
<keyword evidence="12 15" id="KW-0457">Lysine biosynthesis</keyword>
<dbReference type="PIRSF" id="PIRSF000148">
    <property type="entry name" value="ASA_dh"/>
    <property type="match status" value="1"/>
</dbReference>
<evidence type="ECO:0000256" key="6">
    <source>
        <dbReference type="ARBA" id="ARBA00013120"/>
    </source>
</evidence>
<dbReference type="HAMAP" id="MF_02121">
    <property type="entry name" value="ASADH"/>
    <property type="match status" value="1"/>
</dbReference>
<evidence type="ECO:0000256" key="2">
    <source>
        <dbReference type="ARBA" id="ARBA00005076"/>
    </source>
</evidence>
<dbReference type="SUPFAM" id="SSF51735">
    <property type="entry name" value="NAD(P)-binding Rossmann-fold domains"/>
    <property type="match status" value="1"/>
</dbReference>
<evidence type="ECO:0000256" key="5">
    <source>
        <dbReference type="ARBA" id="ARBA00011738"/>
    </source>
</evidence>
<dbReference type="GO" id="GO:0009089">
    <property type="term" value="P:lysine biosynthetic process via diaminopimelate"/>
    <property type="evidence" value="ECO:0007669"/>
    <property type="project" value="UniProtKB-UniRule"/>
</dbReference>
<evidence type="ECO:0000256" key="9">
    <source>
        <dbReference type="ARBA" id="ARBA00022857"/>
    </source>
</evidence>
<dbReference type="OrthoDB" id="9805684at2"/>
<keyword evidence="19" id="KW-1185">Reference proteome</keyword>
<evidence type="ECO:0000256" key="13">
    <source>
        <dbReference type="ARBA" id="ARBA00023167"/>
    </source>
</evidence>
<feature type="binding site" evidence="15">
    <location>
        <position position="327"/>
    </location>
    <ligand>
        <name>NADP(+)</name>
        <dbReference type="ChEBI" id="CHEBI:58349"/>
    </ligand>
</feature>
<comment type="pathway">
    <text evidence="1 15">Amino-acid biosynthesis; L-methionine biosynthesis via de novo pathway; L-homoserine from L-aspartate: step 2/3.</text>
</comment>
<dbReference type="UniPathway" id="UPA00034">
    <property type="reaction ID" value="UER00016"/>
</dbReference>
<evidence type="ECO:0000256" key="16">
    <source>
        <dbReference type="PIRSR" id="PIRSR000148-1"/>
    </source>
</evidence>
<feature type="binding site" evidence="15">
    <location>
        <position position="246"/>
    </location>
    <ligand>
        <name>substrate</name>
    </ligand>
</feature>
<evidence type="ECO:0000313" key="18">
    <source>
        <dbReference type="EMBL" id="RBP50979.1"/>
    </source>
</evidence>
<dbReference type="GO" id="GO:0071266">
    <property type="term" value="P:'de novo' L-methionine biosynthetic process"/>
    <property type="evidence" value="ECO:0007669"/>
    <property type="project" value="UniProtKB-UniRule"/>
</dbReference>
<dbReference type="RefSeq" id="WP_113953786.1">
    <property type="nucleotide sequence ID" value="NZ_QNRT01000002.1"/>
</dbReference>
<proteinExistence type="inferred from homology"/>
<dbReference type="GO" id="GO:0051287">
    <property type="term" value="F:NAD binding"/>
    <property type="evidence" value="ECO:0007669"/>
    <property type="project" value="InterPro"/>
</dbReference>
<dbReference type="GO" id="GO:0004073">
    <property type="term" value="F:aspartate-semialdehyde dehydrogenase activity"/>
    <property type="evidence" value="ECO:0007669"/>
    <property type="project" value="UniProtKB-UniRule"/>
</dbReference>
<dbReference type="PANTHER" id="PTHR46278">
    <property type="entry name" value="DEHYDROGENASE, PUTATIVE-RELATED"/>
    <property type="match status" value="1"/>
</dbReference>
<comment type="pathway">
    <text evidence="3 15">Amino-acid biosynthesis; L-threonine biosynthesis; L-threonine from L-aspartate: step 2/5.</text>
</comment>
<protein>
    <recommendedName>
        <fullName evidence="6 15">Aspartate-semialdehyde dehydrogenase</fullName>
        <shortName evidence="15">ASA dehydrogenase</shortName>
        <shortName evidence="15">ASADH</shortName>
        <ecNumber evidence="6 15">1.2.1.11</ecNumber>
    </recommendedName>
    <alternativeName>
        <fullName evidence="15">Aspartate-beta-semialdehyde dehydrogenase</fullName>
    </alternativeName>
</protein>
<name>A0A395JKB2_9GAMM</name>
<organism evidence="18 19">
    <name type="scientific">Arenicella xantha</name>
    <dbReference type="NCBI Taxonomy" id="644221"/>
    <lineage>
        <taxon>Bacteria</taxon>
        <taxon>Pseudomonadati</taxon>
        <taxon>Pseudomonadota</taxon>
        <taxon>Gammaproteobacteria</taxon>
        <taxon>Arenicellales</taxon>
        <taxon>Arenicellaceae</taxon>
        <taxon>Arenicella</taxon>
    </lineage>
</organism>
<feature type="binding site" evidence="15">
    <location>
        <begin position="170"/>
        <end position="171"/>
    </location>
    <ligand>
        <name>NADP(+)</name>
        <dbReference type="ChEBI" id="CHEBI:58349"/>
    </ligand>
</feature>
<comment type="similarity">
    <text evidence="4 15">Belongs to the aspartate-semialdehyde dehydrogenase family.</text>
</comment>
<evidence type="ECO:0000256" key="10">
    <source>
        <dbReference type="ARBA" id="ARBA00022915"/>
    </source>
</evidence>
<gene>
    <name evidence="15" type="primary">asd</name>
    <name evidence="18" type="ORF">DFR28_102396</name>
</gene>
<dbReference type="InParanoid" id="A0A395JKB2"/>
<dbReference type="Gene3D" id="3.40.50.720">
    <property type="entry name" value="NAD(P)-binding Rossmann-like Domain"/>
    <property type="match status" value="1"/>
</dbReference>
<dbReference type="GO" id="GO:0050661">
    <property type="term" value="F:NADP binding"/>
    <property type="evidence" value="ECO:0007669"/>
    <property type="project" value="UniProtKB-UniRule"/>
</dbReference>
<dbReference type="NCBIfam" id="NF011456">
    <property type="entry name" value="PRK14874.1"/>
    <property type="match status" value="1"/>
</dbReference>
<evidence type="ECO:0000256" key="3">
    <source>
        <dbReference type="ARBA" id="ARBA00005097"/>
    </source>
</evidence>
<dbReference type="InterPro" id="IPR036291">
    <property type="entry name" value="NAD(P)-bd_dom_sf"/>
</dbReference>
<feature type="binding site" evidence="15">
    <location>
        <begin position="49"/>
        <end position="50"/>
    </location>
    <ligand>
        <name>NADP(+)</name>
        <dbReference type="ChEBI" id="CHEBI:58349"/>
    </ligand>
</feature>
<dbReference type="GO" id="GO:0009097">
    <property type="term" value="P:isoleucine biosynthetic process"/>
    <property type="evidence" value="ECO:0007669"/>
    <property type="project" value="UniProtKB-UniRule"/>
</dbReference>
<dbReference type="AlphaFoldDB" id="A0A395JKB2"/>
<comment type="caution">
    <text evidence="18">The sequence shown here is derived from an EMBL/GenBank/DDBJ whole genome shotgun (WGS) entry which is preliminary data.</text>
</comment>
<evidence type="ECO:0000256" key="8">
    <source>
        <dbReference type="ARBA" id="ARBA00022697"/>
    </source>
</evidence>
<comment type="subunit">
    <text evidence="5 15">Homodimer.</text>
</comment>
<feature type="domain" description="Semialdehyde dehydrogenase NAD-binding" evidence="17">
    <location>
        <begin position="14"/>
        <end position="129"/>
    </location>
</feature>
<dbReference type="Pfam" id="PF01118">
    <property type="entry name" value="Semialdhyde_dh"/>
    <property type="match status" value="1"/>
</dbReference>
<dbReference type="InterPro" id="IPR012080">
    <property type="entry name" value="Asp_semialdehyde_DH"/>
</dbReference>
<dbReference type="CDD" id="cd18131">
    <property type="entry name" value="ASADH_C_bac_euk_like"/>
    <property type="match status" value="1"/>
</dbReference>
<dbReference type="Pfam" id="PF02774">
    <property type="entry name" value="Semialdhyde_dhC"/>
    <property type="match status" value="1"/>
</dbReference>
<evidence type="ECO:0000256" key="15">
    <source>
        <dbReference type="HAMAP-Rule" id="MF_02121"/>
    </source>
</evidence>
<evidence type="ECO:0000256" key="7">
    <source>
        <dbReference type="ARBA" id="ARBA00022605"/>
    </source>
</evidence>